<reference evidence="2 3" key="1">
    <citation type="submission" date="2019-11" db="EMBL/GenBank/DDBJ databases">
        <title>Pseudooceanicola pacifica sp. nov., isolated from deep-sea sediment of the Pacific Ocean.</title>
        <authorList>
            <person name="Lyu L."/>
        </authorList>
    </citation>
    <scope>NUCLEOTIDE SEQUENCE [LARGE SCALE GENOMIC DNA]</scope>
    <source>
        <strain evidence="2 3">216_PA32_1</strain>
    </source>
</reference>
<dbReference type="Proteomes" id="UP000443843">
    <property type="component" value="Unassembled WGS sequence"/>
</dbReference>
<gene>
    <name evidence="2" type="ORF">GLS40_10320</name>
</gene>
<accession>A0A844W6H6</accession>
<name>A0A844W6H6_9RHOB</name>
<feature type="region of interest" description="Disordered" evidence="1">
    <location>
        <begin position="189"/>
        <end position="257"/>
    </location>
</feature>
<evidence type="ECO:0000256" key="1">
    <source>
        <dbReference type="SAM" id="MobiDB-lite"/>
    </source>
</evidence>
<proteinExistence type="predicted"/>
<evidence type="ECO:0000313" key="2">
    <source>
        <dbReference type="EMBL" id="MWB78421.1"/>
    </source>
</evidence>
<protein>
    <submittedName>
        <fullName evidence="2">Uncharacterized protein</fullName>
    </submittedName>
</protein>
<organism evidence="2 3">
    <name type="scientific">Pseudooceanicola pacificus</name>
    <dbReference type="NCBI Taxonomy" id="2676438"/>
    <lineage>
        <taxon>Bacteria</taxon>
        <taxon>Pseudomonadati</taxon>
        <taxon>Pseudomonadota</taxon>
        <taxon>Alphaproteobacteria</taxon>
        <taxon>Rhodobacterales</taxon>
        <taxon>Paracoccaceae</taxon>
        <taxon>Pseudooceanicola</taxon>
    </lineage>
</organism>
<dbReference type="AlphaFoldDB" id="A0A844W6H6"/>
<feature type="compositionally biased region" description="Basic residues" evidence="1">
    <location>
        <begin position="195"/>
        <end position="215"/>
    </location>
</feature>
<sequence length="421" mass="44775">MTVLAVPALLAACADTATVSEAAGPRPGFVMVDTTARAATGSSPTWAQSSAEIEERVRALIHGKTIGPETAVQVALINNRALQAAFADLGLAATDLWEVALGPNPSLGGTISGIGEVGIARSVEAAVVGSLLELATRNQRRAIARTVSRSESSQAPRRSRAISRWETSGAGAATWVRTIEFMRTSVAMCPGHSARGPRRKRRRGLPLRPSRRGRKVLNEGSGSPSVAPFGGDFVRPPDWRRRKCTRPGGLAFQPGSAAGPPYGLEHLQFVVGGDGPARRHLVDVALGLKLNRVAEALQEIACLGADPAAPVAVLVDPVNHDERDAVRRADMRLRVNAQVRQVAVGSPQGTLGPAQAIGRVSYMERMSLLLLHAMELGQIGHRRDREPFPSVGSRARHDVSAFLDQRRSPTTAKCCCYFSAT</sequence>
<dbReference type="RefSeq" id="WP_146178876.1">
    <property type="nucleotide sequence ID" value="NZ_WNXQ01000005.1"/>
</dbReference>
<dbReference type="SUPFAM" id="SSF56954">
    <property type="entry name" value="Outer membrane efflux proteins (OEP)"/>
    <property type="match status" value="1"/>
</dbReference>
<dbReference type="EMBL" id="WNXQ01000005">
    <property type="protein sequence ID" value="MWB78421.1"/>
    <property type="molecule type" value="Genomic_DNA"/>
</dbReference>
<evidence type="ECO:0000313" key="3">
    <source>
        <dbReference type="Proteomes" id="UP000443843"/>
    </source>
</evidence>
<keyword evidence="3" id="KW-1185">Reference proteome</keyword>
<comment type="caution">
    <text evidence="2">The sequence shown here is derived from an EMBL/GenBank/DDBJ whole genome shotgun (WGS) entry which is preliminary data.</text>
</comment>